<name>A0A0P1EAQ6_9RHOB</name>
<dbReference type="InterPro" id="IPR037049">
    <property type="entry name" value="DUF1214_C_sf"/>
</dbReference>
<dbReference type="RefSeq" id="WP_058276254.1">
    <property type="nucleotide sequence ID" value="NZ_CYPU01000011.1"/>
</dbReference>
<dbReference type="SUPFAM" id="SSF160935">
    <property type="entry name" value="VPA0735-like"/>
    <property type="match status" value="1"/>
</dbReference>
<evidence type="ECO:0000313" key="2">
    <source>
        <dbReference type="EMBL" id="CUH46463.1"/>
    </source>
</evidence>
<reference evidence="2 3" key="1">
    <citation type="submission" date="2015-09" db="EMBL/GenBank/DDBJ databases">
        <authorList>
            <consortium name="Swine Surveillance"/>
        </authorList>
    </citation>
    <scope>NUCLEOTIDE SEQUENCE [LARGE SCALE GENOMIC DNA]</scope>
    <source>
        <strain evidence="2 3">CECT 4292</strain>
    </source>
</reference>
<evidence type="ECO:0000313" key="3">
    <source>
        <dbReference type="Proteomes" id="UP000050783"/>
    </source>
</evidence>
<dbReference type="Gene3D" id="2.60.120.600">
    <property type="entry name" value="Domain of unknown function DUF1214, C-terminal domain"/>
    <property type="match status" value="1"/>
</dbReference>
<dbReference type="EMBL" id="CYPU01000011">
    <property type="protein sequence ID" value="CUH46463.1"/>
    <property type="molecule type" value="Genomic_DNA"/>
</dbReference>
<sequence>MAPYPAVTSIDKAVVQNDDGSWDVFFGPERPDGADNWIQTIPGKGWNMLWRIYGPEQAWYDGEWQPGEVEVVSE</sequence>
<proteinExistence type="predicted"/>
<protein>
    <recommendedName>
        <fullName evidence="1">DUF1214 domain-containing protein</fullName>
    </recommendedName>
</protein>
<dbReference type="Proteomes" id="UP000050783">
    <property type="component" value="Unassembled WGS sequence"/>
</dbReference>
<dbReference type="GeneID" id="55491922"/>
<dbReference type="InterPro" id="IPR010621">
    <property type="entry name" value="DUF1214"/>
</dbReference>
<dbReference type="AlphaFoldDB" id="A0A0P1EAQ6"/>
<accession>A0A0P1EAQ6</accession>
<dbReference type="Pfam" id="PF06742">
    <property type="entry name" value="DUF1214"/>
    <property type="match status" value="1"/>
</dbReference>
<gene>
    <name evidence="2" type="ORF">RUA4292_00629</name>
</gene>
<dbReference type="PANTHER" id="PTHR36509">
    <property type="entry name" value="BLL3101 PROTEIN"/>
    <property type="match status" value="1"/>
</dbReference>
<evidence type="ECO:0000259" key="1">
    <source>
        <dbReference type="Pfam" id="PF06742"/>
    </source>
</evidence>
<dbReference type="OrthoDB" id="9777345at2"/>
<dbReference type="PANTHER" id="PTHR36509:SF3">
    <property type="entry name" value="SIGNAL PEPTIDE PROTEIN"/>
    <property type="match status" value="1"/>
</dbReference>
<feature type="domain" description="DUF1214" evidence="1">
    <location>
        <begin position="6"/>
        <end position="57"/>
    </location>
</feature>
<organism evidence="2 3">
    <name type="scientific">Ruegeria atlantica</name>
    <dbReference type="NCBI Taxonomy" id="81569"/>
    <lineage>
        <taxon>Bacteria</taxon>
        <taxon>Pseudomonadati</taxon>
        <taxon>Pseudomonadota</taxon>
        <taxon>Alphaproteobacteria</taxon>
        <taxon>Rhodobacterales</taxon>
        <taxon>Roseobacteraceae</taxon>
        <taxon>Ruegeria</taxon>
    </lineage>
</organism>